<comment type="subcellular location">
    <subcellularLocation>
        <location evidence="1">Cell inner membrane</location>
        <topology evidence="1">Multi-pass membrane protein</topology>
    </subcellularLocation>
</comment>
<keyword evidence="11" id="KW-0406">Ion transport</keyword>
<dbReference type="Proteomes" id="UP001203945">
    <property type="component" value="Unassembled WGS sequence"/>
</dbReference>
<dbReference type="PANTHER" id="PTHR30433">
    <property type="entry name" value="CHEMOTAXIS PROTEIN MOTA"/>
    <property type="match status" value="1"/>
</dbReference>
<dbReference type="Pfam" id="PF20560">
    <property type="entry name" value="MotA_N"/>
    <property type="match status" value="1"/>
</dbReference>
<keyword evidence="16" id="KW-0969">Cilium</keyword>
<evidence type="ECO:0000256" key="12">
    <source>
        <dbReference type="ARBA" id="ARBA00023136"/>
    </source>
</evidence>
<dbReference type="InterPro" id="IPR046786">
    <property type="entry name" value="MotA_N"/>
</dbReference>
<keyword evidence="10 13" id="KW-1133">Transmembrane helix</keyword>
<evidence type="ECO:0000256" key="3">
    <source>
        <dbReference type="ARBA" id="ARBA00022448"/>
    </source>
</evidence>
<evidence type="ECO:0000259" key="15">
    <source>
        <dbReference type="Pfam" id="PF20560"/>
    </source>
</evidence>
<accession>A0ABT1MRV5</accession>
<evidence type="ECO:0000256" key="13">
    <source>
        <dbReference type="SAM" id="Phobius"/>
    </source>
</evidence>
<evidence type="ECO:0000256" key="1">
    <source>
        <dbReference type="ARBA" id="ARBA00004429"/>
    </source>
</evidence>
<keyword evidence="12 13" id="KW-0472">Membrane</keyword>
<dbReference type="NCBIfam" id="TIGR03818">
    <property type="entry name" value="MotA1"/>
    <property type="match status" value="1"/>
</dbReference>
<dbReference type="InterPro" id="IPR002898">
    <property type="entry name" value="MotA_ExbB_proton_chnl"/>
</dbReference>
<dbReference type="EMBL" id="JAKZEU010000004">
    <property type="protein sequence ID" value="MCQ0971052.1"/>
    <property type="molecule type" value="Genomic_DNA"/>
</dbReference>
<evidence type="ECO:0000256" key="4">
    <source>
        <dbReference type="ARBA" id="ARBA00022475"/>
    </source>
</evidence>
<evidence type="ECO:0000256" key="6">
    <source>
        <dbReference type="ARBA" id="ARBA00022519"/>
    </source>
</evidence>
<keyword evidence="6" id="KW-0997">Cell inner membrane</keyword>
<feature type="transmembrane region" description="Helical" evidence="13">
    <location>
        <begin position="202"/>
        <end position="225"/>
    </location>
</feature>
<proteinExistence type="inferred from homology"/>
<keyword evidence="5" id="KW-0145">Chemotaxis</keyword>
<name>A0ABT1MRV5_9RHOB</name>
<evidence type="ECO:0000259" key="14">
    <source>
        <dbReference type="Pfam" id="PF01618"/>
    </source>
</evidence>
<dbReference type="PANTHER" id="PTHR30433:SF4">
    <property type="entry name" value="MOTILITY PROTEIN A"/>
    <property type="match status" value="1"/>
</dbReference>
<feature type="transmembrane region" description="Helical" evidence="13">
    <location>
        <begin position="6"/>
        <end position="29"/>
    </location>
</feature>
<evidence type="ECO:0000256" key="5">
    <source>
        <dbReference type="ARBA" id="ARBA00022500"/>
    </source>
</evidence>
<gene>
    <name evidence="16" type="primary">motA</name>
    <name evidence="16" type="ORF">MLD63_11525</name>
</gene>
<evidence type="ECO:0000256" key="10">
    <source>
        <dbReference type="ARBA" id="ARBA00022989"/>
    </source>
</evidence>
<dbReference type="InterPro" id="IPR000540">
    <property type="entry name" value="Flag_MotA_CS"/>
</dbReference>
<keyword evidence="8" id="KW-0283">Flagellar rotation</keyword>
<evidence type="ECO:0000256" key="2">
    <source>
        <dbReference type="ARBA" id="ARBA00008038"/>
    </source>
</evidence>
<dbReference type="InterPro" id="IPR047055">
    <property type="entry name" value="MotA-like"/>
</dbReference>
<keyword evidence="17" id="KW-1185">Reference proteome</keyword>
<protein>
    <submittedName>
        <fullName evidence="16">Flagellar motor stator protein MotA</fullName>
    </submittedName>
</protein>
<organism evidence="16 17">
    <name type="scientific">Paracoccus albicereus</name>
    <dbReference type="NCBI Taxonomy" id="2922394"/>
    <lineage>
        <taxon>Bacteria</taxon>
        <taxon>Pseudomonadati</taxon>
        <taxon>Pseudomonadota</taxon>
        <taxon>Alphaproteobacteria</taxon>
        <taxon>Rhodobacterales</taxon>
        <taxon>Paracoccaceae</taxon>
        <taxon>Paracoccus</taxon>
    </lineage>
</organism>
<feature type="domain" description="Motility protein A N-terminal" evidence="15">
    <location>
        <begin position="4"/>
        <end position="93"/>
    </location>
</feature>
<dbReference type="PROSITE" id="PS01307">
    <property type="entry name" value="MOTA"/>
    <property type="match status" value="1"/>
</dbReference>
<comment type="caution">
    <text evidence="16">The sequence shown here is derived from an EMBL/GenBank/DDBJ whole genome shotgun (WGS) entry which is preliminary data.</text>
</comment>
<evidence type="ECO:0000256" key="7">
    <source>
        <dbReference type="ARBA" id="ARBA00022692"/>
    </source>
</evidence>
<keyword evidence="16" id="KW-0966">Cell projection</keyword>
<dbReference type="Pfam" id="PF01618">
    <property type="entry name" value="MotA_ExbB"/>
    <property type="match status" value="1"/>
</dbReference>
<keyword evidence="7 13" id="KW-0812">Transmembrane</keyword>
<dbReference type="RefSeq" id="WP_255330071.1">
    <property type="nucleotide sequence ID" value="NZ_JAKZEU010000004.1"/>
</dbReference>
<evidence type="ECO:0000313" key="16">
    <source>
        <dbReference type="EMBL" id="MCQ0971052.1"/>
    </source>
</evidence>
<evidence type="ECO:0000256" key="11">
    <source>
        <dbReference type="ARBA" id="ARBA00023065"/>
    </source>
</evidence>
<dbReference type="InterPro" id="IPR022522">
    <property type="entry name" value="Flagellar_motor_stator_MotA"/>
</dbReference>
<feature type="transmembrane region" description="Helical" evidence="13">
    <location>
        <begin position="169"/>
        <end position="190"/>
    </location>
</feature>
<comment type="similarity">
    <text evidence="2">Belongs to the MotA family.</text>
</comment>
<sequence>MFGLVGIVLTVAMVFGGYLLAGGKLAVILHSLPFEMMMIGGAAVGSYLLSNSTAVLKHTPKALIRAFKGPRWTTQDHQDVLCLLYQLLRIAQANQIALEEHVEAPEASSIFTAYPRLLADHEVISLITDTLRSASLNYDDPYQVEEMLSRRIANLSEEEMHVPHALQSVADALPALGIVAAVLGVIKTMSSIDEPPTVLGKMIGGALVGTFLGVFLAYGLVAPLAQRLSNVIKQDLGFYDVVKSVLIAGLHQHATNLCVEVGRQAIPDHVRPEYNALEDALRDLKRAAA</sequence>
<evidence type="ECO:0000256" key="9">
    <source>
        <dbReference type="ARBA" id="ARBA00022781"/>
    </source>
</evidence>
<keyword evidence="16" id="KW-0282">Flagellum</keyword>
<keyword evidence="3" id="KW-0813">Transport</keyword>
<evidence type="ECO:0000313" key="17">
    <source>
        <dbReference type="Proteomes" id="UP001203945"/>
    </source>
</evidence>
<reference evidence="16 17" key="1">
    <citation type="submission" date="2022-03" db="EMBL/GenBank/DDBJ databases">
        <authorList>
            <person name="He Y."/>
        </authorList>
    </citation>
    <scope>NUCLEOTIDE SEQUENCE [LARGE SCALE GENOMIC DNA]</scope>
    <source>
        <strain evidence="16 17">TK19116</strain>
    </source>
</reference>
<keyword evidence="9" id="KW-0375">Hydrogen ion transport</keyword>
<keyword evidence="4" id="KW-1003">Cell membrane</keyword>
<feature type="domain" description="MotA/TolQ/ExbB proton channel" evidence="14">
    <location>
        <begin position="136"/>
        <end position="234"/>
    </location>
</feature>
<evidence type="ECO:0000256" key="8">
    <source>
        <dbReference type="ARBA" id="ARBA00022779"/>
    </source>
</evidence>